<evidence type="ECO:0000313" key="4">
    <source>
        <dbReference type="Proteomes" id="UP000192923"/>
    </source>
</evidence>
<feature type="domain" description="Magnesium chelatase ChlI-like catalytic" evidence="2">
    <location>
        <begin position="190"/>
        <end position="285"/>
    </location>
</feature>
<dbReference type="SUPFAM" id="SSF54211">
    <property type="entry name" value="Ribosomal protein S5 domain 2-like"/>
    <property type="match status" value="1"/>
</dbReference>
<organism evidence="3 4">
    <name type="scientific">Methylomagnum ishizawai</name>
    <dbReference type="NCBI Taxonomy" id="1760988"/>
    <lineage>
        <taxon>Bacteria</taxon>
        <taxon>Pseudomonadati</taxon>
        <taxon>Pseudomonadota</taxon>
        <taxon>Gammaproteobacteria</taxon>
        <taxon>Methylococcales</taxon>
        <taxon>Methylococcaceae</taxon>
        <taxon>Methylomagnum</taxon>
    </lineage>
</organism>
<dbReference type="SUPFAM" id="SSF52540">
    <property type="entry name" value="P-loop containing nucleoside triphosphate hydrolases"/>
    <property type="match status" value="1"/>
</dbReference>
<dbReference type="InterPro" id="IPR020568">
    <property type="entry name" value="Ribosomal_Su5_D2-typ_SF"/>
</dbReference>
<evidence type="ECO:0000256" key="1">
    <source>
        <dbReference type="SAM" id="MobiDB-lite"/>
    </source>
</evidence>
<dbReference type="InterPro" id="IPR014721">
    <property type="entry name" value="Ribsml_uS5_D2-typ_fold_subgr"/>
</dbReference>
<proteinExistence type="predicted"/>
<dbReference type="Pfam" id="PF01078">
    <property type="entry name" value="Mg_chelatase"/>
    <property type="match status" value="1"/>
</dbReference>
<accession>A0A1Y6D4Y8</accession>
<dbReference type="InterPro" id="IPR045006">
    <property type="entry name" value="CHLI-like"/>
</dbReference>
<evidence type="ECO:0000259" key="2">
    <source>
        <dbReference type="Pfam" id="PF01078"/>
    </source>
</evidence>
<keyword evidence="4" id="KW-1185">Reference proteome</keyword>
<protein>
    <submittedName>
        <fullName evidence="3">Mg chelatase-related protein</fullName>
    </submittedName>
</protein>
<dbReference type="Gene3D" id="3.40.50.300">
    <property type="entry name" value="P-loop containing nucleotide triphosphate hydrolases"/>
    <property type="match status" value="1"/>
</dbReference>
<dbReference type="Pfam" id="PF13541">
    <property type="entry name" value="ChlI"/>
    <property type="match status" value="1"/>
</dbReference>
<dbReference type="RefSeq" id="WP_085212907.1">
    <property type="nucleotide sequence ID" value="NZ_FXAM01000001.1"/>
</dbReference>
<feature type="compositionally biased region" description="Basic residues" evidence="1">
    <location>
        <begin position="262"/>
        <end position="271"/>
    </location>
</feature>
<dbReference type="AlphaFoldDB" id="A0A1Y6D4Y8"/>
<dbReference type="PANTHER" id="PTHR32039">
    <property type="entry name" value="MAGNESIUM-CHELATASE SUBUNIT CHLI"/>
    <property type="match status" value="1"/>
</dbReference>
<dbReference type="GO" id="GO:0005524">
    <property type="term" value="F:ATP binding"/>
    <property type="evidence" value="ECO:0007669"/>
    <property type="project" value="InterPro"/>
</dbReference>
<dbReference type="OrthoDB" id="9813147at2"/>
<sequence>MSLAVVYTRGRQGIQAPLVTVEVHISNGLPSLSIVGLPETAVKESKDRVRGALLNCRYEFPLQRITVNMAPADIPKEGGRFDLAIALGILAASGQLRTQSLENVECVGELSLGGELRPIKGALPVAMQARAAGRALIVPRENAGEAALLENAQILPAGHLLEVCAHLNGQTRIEFEPPAPAAADSEDTPDFADVHGHYHAKRALEVAAAGRHNLLMLGPPGTGKSMLASRLPGIMPPLSDDEALESAAIASVSEHPFDPRSWRRPPFRSPHHTASAPALVGGGCDHRK</sequence>
<evidence type="ECO:0000313" key="3">
    <source>
        <dbReference type="EMBL" id="SMF95025.1"/>
    </source>
</evidence>
<dbReference type="Proteomes" id="UP000192923">
    <property type="component" value="Unassembled WGS sequence"/>
</dbReference>
<dbReference type="PANTHER" id="PTHR32039:SF7">
    <property type="entry name" value="COMPETENCE PROTEIN COMM"/>
    <property type="match status" value="1"/>
</dbReference>
<dbReference type="InterPro" id="IPR000523">
    <property type="entry name" value="Mg_chelatse_chII-like_cat_dom"/>
</dbReference>
<reference evidence="3 4" key="1">
    <citation type="submission" date="2016-12" db="EMBL/GenBank/DDBJ databases">
        <authorList>
            <person name="Song W.-J."/>
            <person name="Kurnit D.M."/>
        </authorList>
    </citation>
    <scope>NUCLEOTIDE SEQUENCE [LARGE SCALE GENOMIC DNA]</scope>
    <source>
        <strain evidence="3 4">175</strain>
    </source>
</reference>
<dbReference type="STRING" id="1760988.SAMN02949497_2368"/>
<dbReference type="InterPro" id="IPR027417">
    <property type="entry name" value="P-loop_NTPase"/>
</dbReference>
<feature type="region of interest" description="Disordered" evidence="1">
    <location>
        <begin position="256"/>
        <end position="288"/>
    </location>
</feature>
<dbReference type="Gene3D" id="3.30.230.10">
    <property type="match status" value="1"/>
</dbReference>
<name>A0A1Y6D4Y8_9GAMM</name>
<gene>
    <name evidence="3" type="ORF">SAMN02949497_2368</name>
</gene>
<dbReference type="EMBL" id="FXAM01000001">
    <property type="protein sequence ID" value="SMF95025.1"/>
    <property type="molecule type" value="Genomic_DNA"/>
</dbReference>